<evidence type="ECO:0000313" key="3">
    <source>
        <dbReference type="EMBL" id="ATZ23700.1"/>
    </source>
</evidence>
<keyword evidence="1" id="KW-0963">Cytoplasm</keyword>
<keyword evidence="1" id="KW-0444">Lipid biosynthesis</keyword>
<dbReference type="EC" id="2.7.8.7" evidence="1"/>
<name>A0A2K8PC71_STRLA</name>
<dbReference type="Gene3D" id="1.10.1200.10">
    <property type="entry name" value="ACP-like"/>
    <property type="match status" value="1"/>
</dbReference>
<keyword evidence="1" id="KW-0275">Fatty acid biosynthesis</keyword>
<sequence length="268" mass="28949">MQTRPVAPPAGGLGWANLGMDIVSVTRVRRLLTLYGEDFFRRMLTPGELADCRTSARLDVLGLCGRIAAKEAAFKTLRVRAVFLPWLDIVVRRSEGGWPLVELRGPAAAMAAESGIAAIAVTISHDVDYAVAVAAPVLEPGPPEGPVHPAHPEEPAQPAQPAPAAAHDCASAAGAPTAHHTPRRHPMSDGLQLVKNWLLARHEELDDIAPDLDLIENRLIDSLSFVEFVFLLEQHSGRSIQMETLEVDEIRTLAAIETHFFAARAVQA</sequence>
<dbReference type="GeneID" id="49382901"/>
<keyword evidence="1" id="KW-0460">Magnesium</keyword>
<protein>
    <recommendedName>
        <fullName evidence="1">Holo-[acyl-carrier-protein] synthase</fullName>
        <shortName evidence="1">Holo-ACP synthase</shortName>
        <ecNumber evidence="1">2.7.8.7</ecNumber>
    </recommendedName>
    <alternativeName>
        <fullName evidence="1">4'-phosphopantetheinyl transferase AcpS</fullName>
    </alternativeName>
</protein>
<comment type="subcellular location">
    <subcellularLocation>
        <location evidence="1">Cytoplasm</location>
    </subcellularLocation>
</comment>
<comment type="function">
    <text evidence="1">Transfers the 4'-phosphopantetheine moiety from coenzyme A to a Ser of acyl-carrier-protein.</text>
</comment>
<dbReference type="Gene3D" id="3.90.470.20">
    <property type="entry name" value="4'-phosphopantetheinyl transferase domain"/>
    <property type="match status" value="1"/>
</dbReference>
<accession>A0A2K8PC71</accession>
<dbReference type="InterPro" id="IPR036736">
    <property type="entry name" value="ACP-like_sf"/>
</dbReference>
<reference evidence="3 4" key="1">
    <citation type="submission" date="2017-11" db="EMBL/GenBank/DDBJ databases">
        <title>Complete genome sequence of Streptomyces lavendulae subsp. lavendulae CCM 3239 (formerly 'Streptomyces aureofaciens CCM 3239'), the producer of the angucycline-type antibiotic auricin.</title>
        <authorList>
            <person name="Busche T."/>
            <person name="Novakova R."/>
            <person name="Al'Dilaimi A."/>
            <person name="Homerova D."/>
            <person name="Feckova L."/>
            <person name="Rezuchova B."/>
            <person name="Mingyar E."/>
            <person name="Csolleiova D."/>
            <person name="Bekeova C."/>
            <person name="Winkler A."/>
            <person name="Sevcikova B."/>
            <person name="Kalinowski J."/>
            <person name="Kormanec J."/>
            <person name="Ruckert C."/>
        </authorList>
    </citation>
    <scope>NUCLEOTIDE SEQUENCE [LARGE SCALE GENOMIC DNA]</scope>
    <source>
        <strain evidence="3 4">CCM 3239</strain>
    </source>
</reference>
<keyword evidence="4" id="KW-1185">Reference proteome</keyword>
<evidence type="ECO:0000313" key="4">
    <source>
        <dbReference type="Proteomes" id="UP000231791"/>
    </source>
</evidence>
<gene>
    <name evidence="3" type="primary">acpS1</name>
    <name evidence="1" type="synonym">acpS</name>
    <name evidence="3" type="ORF">SLAV_09155</name>
</gene>
<dbReference type="SUPFAM" id="SSF56214">
    <property type="entry name" value="4'-phosphopantetheinyl transferase"/>
    <property type="match status" value="1"/>
</dbReference>
<evidence type="ECO:0000256" key="2">
    <source>
        <dbReference type="SAM" id="MobiDB-lite"/>
    </source>
</evidence>
<dbReference type="Proteomes" id="UP000231791">
    <property type="component" value="Chromosome"/>
</dbReference>
<feature type="compositionally biased region" description="Low complexity" evidence="2">
    <location>
        <begin position="156"/>
        <end position="176"/>
    </location>
</feature>
<dbReference type="InterPro" id="IPR037143">
    <property type="entry name" value="4-PPantetheinyl_Trfase_dom_sf"/>
</dbReference>
<dbReference type="Pfam" id="PF01648">
    <property type="entry name" value="ACPS"/>
    <property type="match status" value="1"/>
</dbReference>
<dbReference type="KEGG" id="slx:SLAV_09155"/>
<keyword evidence="1" id="KW-0479">Metal-binding</keyword>
<dbReference type="GO" id="GO:0005737">
    <property type="term" value="C:cytoplasm"/>
    <property type="evidence" value="ECO:0007669"/>
    <property type="project" value="UniProtKB-SubCell"/>
</dbReference>
<comment type="catalytic activity">
    <reaction evidence="1">
        <text>apo-[ACP] + CoA = holo-[ACP] + adenosine 3',5'-bisphosphate + H(+)</text>
        <dbReference type="Rhea" id="RHEA:12068"/>
        <dbReference type="Rhea" id="RHEA-COMP:9685"/>
        <dbReference type="Rhea" id="RHEA-COMP:9690"/>
        <dbReference type="ChEBI" id="CHEBI:15378"/>
        <dbReference type="ChEBI" id="CHEBI:29999"/>
        <dbReference type="ChEBI" id="CHEBI:57287"/>
        <dbReference type="ChEBI" id="CHEBI:58343"/>
        <dbReference type="ChEBI" id="CHEBI:64479"/>
        <dbReference type="EC" id="2.7.8.7"/>
    </reaction>
</comment>
<keyword evidence="1" id="KW-0276">Fatty acid metabolism</keyword>
<feature type="binding site" evidence="1">
    <location>
        <position position="21"/>
    </location>
    <ligand>
        <name>Mg(2+)</name>
        <dbReference type="ChEBI" id="CHEBI:18420"/>
    </ligand>
</feature>
<comment type="cofactor">
    <cofactor evidence="1">
        <name>Mg(2+)</name>
        <dbReference type="ChEBI" id="CHEBI:18420"/>
    </cofactor>
</comment>
<proteinExistence type="inferred from homology"/>
<dbReference type="HAMAP" id="MF_00101">
    <property type="entry name" value="AcpS"/>
    <property type="match status" value="1"/>
</dbReference>
<evidence type="ECO:0000256" key="1">
    <source>
        <dbReference type="HAMAP-Rule" id="MF_00101"/>
    </source>
</evidence>
<dbReference type="SUPFAM" id="SSF47336">
    <property type="entry name" value="ACP-like"/>
    <property type="match status" value="1"/>
</dbReference>
<dbReference type="InterPro" id="IPR002582">
    <property type="entry name" value="ACPS"/>
</dbReference>
<dbReference type="InterPro" id="IPR008278">
    <property type="entry name" value="4-PPantetheinyl_Trfase_dom"/>
</dbReference>
<dbReference type="GO" id="GO:0008897">
    <property type="term" value="F:holo-[acyl-carrier-protein] synthase activity"/>
    <property type="evidence" value="ECO:0007669"/>
    <property type="project" value="UniProtKB-UniRule"/>
</dbReference>
<dbReference type="RefSeq" id="WP_100660827.1">
    <property type="nucleotide sequence ID" value="NZ_CP024985.1"/>
</dbReference>
<organism evidence="3 4">
    <name type="scientific">Streptomyces lavendulae subsp. lavendulae</name>
    <dbReference type="NCBI Taxonomy" id="58340"/>
    <lineage>
        <taxon>Bacteria</taxon>
        <taxon>Bacillati</taxon>
        <taxon>Actinomycetota</taxon>
        <taxon>Actinomycetes</taxon>
        <taxon>Kitasatosporales</taxon>
        <taxon>Streptomycetaceae</taxon>
        <taxon>Streptomyces</taxon>
    </lineage>
</organism>
<feature type="binding site" evidence="1">
    <location>
        <position position="71"/>
    </location>
    <ligand>
        <name>Mg(2+)</name>
        <dbReference type="ChEBI" id="CHEBI:18420"/>
    </ligand>
</feature>
<keyword evidence="1" id="KW-0443">Lipid metabolism</keyword>
<dbReference type="AlphaFoldDB" id="A0A2K8PC71"/>
<dbReference type="GO" id="GO:0006633">
    <property type="term" value="P:fatty acid biosynthetic process"/>
    <property type="evidence" value="ECO:0007669"/>
    <property type="project" value="UniProtKB-UniRule"/>
</dbReference>
<dbReference type="InterPro" id="IPR004568">
    <property type="entry name" value="Ppantetheine-prot_Trfase_dom"/>
</dbReference>
<keyword evidence="1 3" id="KW-0808">Transferase</keyword>
<dbReference type="GO" id="GO:0000287">
    <property type="term" value="F:magnesium ion binding"/>
    <property type="evidence" value="ECO:0007669"/>
    <property type="project" value="UniProtKB-UniRule"/>
</dbReference>
<dbReference type="InterPro" id="IPR009081">
    <property type="entry name" value="PP-bd_ACP"/>
</dbReference>
<comment type="similarity">
    <text evidence="1">Belongs to the P-Pant transferase superfamily. AcpS family.</text>
</comment>
<dbReference type="EMBL" id="CP024985">
    <property type="protein sequence ID" value="ATZ23700.1"/>
    <property type="molecule type" value="Genomic_DNA"/>
</dbReference>
<dbReference type="PROSITE" id="PS50075">
    <property type="entry name" value="CARRIER"/>
    <property type="match status" value="1"/>
</dbReference>
<dbReference type="NCBIfam" id="TIGR00556">
    <property type="entry name" value="pantethn_trn"/>
    <property type="match status" value="1"/>
</dbReference>
<feature type="region of interest" description="Disordered" evidence="2">
    <location>
        <begin position="140"/>
        <end position="187"/>
    </location>
</feature>